<dbReference type="InterPro" id="IPR001106">
    <property type="entry name" value="Aromatic_Lyase"/>
</dbReference>
<keyword evidence="2 3" id="KW-0456">Lyase</keyword>
<reference evidence="3 4" key="1">
    <citation type="submission" date="2015-01" db="EMBL/GenBank/DDBJ databases">
        <title>The Genome Sequence of Exophiala spinifera CBS89968.</title>
        <authorList>
            <consortium name="The Broad Institute Genomics Platform"/>
            <person name="Cuomo C."/>
            <person name="de Hoog S."/>
            <person name="Gorbushina A."/>
            <person name="Stielow B."/>
            <person name="Teixiera M."/>
            <person name="Abouelleil A."/>
            <person name="Chapman S.B."/>
            <person name="Priest M."/>
            <person name="Young S.K."/>
            <person name="Wortman J."/>
            <person name="Nusbaum C."/>
            <person name="Birren B."/>
        </authorList>
    </citation>
    <scope>NUCLEOTIDE SEQUENCE [LARGE SCALE GENOMIC DNA]</scope>
    <source>
        <strain evidence="3 4">CBS 89968</strain>
    </source>
</reference>
<dbReference type="InterPro" id="IPR023144">
    <property type="entry name" value="Phe_NH3-lyase_shielding_dom_sf"/>
</dbReference>
<dbReference type="AlphaFoldDB" id="A0A0D1ZKD5"/>
<keyword evidence="4" id="KW-1185">Reference proteome</keyword>
<dbReference type="PROSITE" id="PS00488">
    <property type="entry name" value="PAL_HISTIDASE"/>
    <property type="match status" value="1"/>
</dbReference>
<dbReference type="GO" id="GO:0016841">
    <property type="term" value="F:ammonia-lyase activity"/>
    <property type="evidence" value="ECO:0007669"/>
    <property type="project" value="InterPro"/>
</dbReference>
<dbReference type="Gene3D" id="1.20.200.10">
    <property type="entry name" value="Fumarase/aspartase (Central domain)"/>
    <property type="match status" value="1"/>
</dbReference>
<dbReference type="VEuPathDB" id="FungiDB:PV08_08485"/>
<comment type="similarity">
    <text evidence="1 2">Belongs to the PAL/histidase family.</text>
</comment>
<dbReference type="EMBL" id="KN847497">
    <property type="protein sequence ID" value="KIW13297.1"/>
    <property type="molecule type" value="Genomic_DNA"/>
</dbReference>
<dbReference type="InterPro" id="IPR008948">
    <property type="entry name" value="L-Aspartase-like"/>
</dbReference>
<dbReference type="STRING" id="91928.A0A0D1ZKD5"/>
<proteinExistence type="inferred from homology"/>
<accession>A0A0D1ZKD5</accession>
<evidence type="ECO:0000313" key="3">
    <source>
        <dbReference type="EMBL" id="KIW13297.1"/>
    </source>
</evidence>
<dbReference type="GO" id="GO:0005737">
    <property type="term" value="C:cytoplasm"/>
    <property type="evidence" value="ECO:0007669"/>
    <property type="project" value="InterPro"/>
</dbReference>
<dbReference type="InterPro" id="IPR005922">
    <property type="entry name" value="Phe_NH3-lyase"/>
</dbReference>
<dbReference type="HOGENOM" id="CLU_014801_3_1_1"/>
<protein>
    <submittedName>
        <fullName evidence="3">Phenylalanine ammonia-lyase</fullName>
    </submittedName>
</protein>
<evidence type="ECO:0000256" key="2">
    <source>
        <dbReference type="RuleBase" id="RU003954"/>
    </source>
</evidence>
<dbReference type="InterPro" id="IPR024083">
    <property type="entry name" value="Fumarase/histidase_N"/>
</dbReference>
<dbReference type="NCBIfam" id="TIGR01226">
    <property type="entry name" value="phe_am_lyase"/>
    <property type="match status" value="1"/>
</dbReference>
<dbReference type="PANTHER" id="PTHR10362">
    <property type="entry name" value="HISTIDINE AMMONIA-LYASE"/>
    <property type="match status" value="1"/>
</dbReference>
<dbReference type="GeneID" id="27335568"/>
<dbReference type="InterPro" id="IPR022313">
    <property type="entry name" value="Phe/His_NH3-lyase_AS"/>
</dbReference>
<dbReference type="Proteomes" id="UP000053328">
    <property type="component" value="Unassembled WGS sequence"/>
</dbReference>
<organism evidence="3 4">
    <name type="scientific">Exophiala spinifera</name>
    <dbReference type="NCBI Taxonomy" id="91928"/>
    <lineage>
        <taxon>Eukaryota</taxon>
        <taxon>Fungi</taxon>
        <taxon>Dikarya</taxon>
        <taxon>Ascomycota</taxon>
        <taxon>Pezizomycotina</taxon>
        <taxon>Eurotiomycetes</taxon>
        <taxon>Chaetothyriomycetidae</taxon>
        <taxon>Chaetothyriales</taxon>
        <taxon>Herpotrichiellaceae</taxon>
        <taxon>Exophiala</taxon>
    </lineage>
</organism>
<name>A0A0D1ZKD5_9EURO</name>
<dbReference type="SUPFAM" id="SSF48557">
    <property type="entry name" value="L-aspartase-like"/>
    <property type="match status" value="1"/>
</dbReference>
<dbReference type="GO" id="GO:0006559">
    <property type="term" value="P:L-phenylalanine catabolic process"/>
    <property type="evidence" value="ECO:0007669"/>
    <property type="project" value="InterPro"/>
</dbReference>
<dbReference type="Gene3D" id="1.10.275.10">
    <property type="entry name" value="Fumarase/aspartase (N-terminal domain)"/>
    <property type="match status" value="1"/>
</dbReference>
<evidence type="ECO:0000313" key="4">
    <source>
        <dbReference type="Proteomes" id="UP000053328"/>
    </source>
</evidence>
<sequence>MASRSDHPPLDIAMDTDPSLGQSVAYELSHMPHLSMTFRAWQKLKSCYGRPIEINGYNLDIASLVAVAKEGELPYLEQSAELFQRLDESQRILQENLVAGNQIYGVNTGFGGNADLRTHNLIDLQRALTQHQHSGILIMDDPELQPYVDRELNPHSMPSSWVRGSMLVRCNTNLRGHSAVSLKTIDTMMEFIRRDFIPIVPLRGSISASGDLMPLSYIAGALQGNPDILLRCGGDEVTIMNSQEAFAKLRRLHLEEGNGSYAYHYSPLILEPKEGLGLVNGTAPSATVASLAMWQANQLAVLSQVISCLTSEALGANAEWTHPFIAKVRPHSGQTEVARNMRKLFEGSKLVRGLGDHINREQEGLVQDRYATRTSPQWIGPQLEDLVLATQQLVCELNSTTDNPIIDSETREVRCGGNFQATSVTMAMEKTRLCLQMIGKMLFAQTTELLNPTLNNGLPPNLTPDDPSLSYCLKGVDINMAAYQSELEFLTNSVSSHVQTAEMNNQAINSLALISARYTMDSVELVSLMTASAIFVGLQGVDLKVMHKHRLDLDESYVKDITFECFGETAILSEEALEELHPIMWRKASEAWYASAKSDASDRASAMAAAAVEAVMGYMMTHELNSTPSARQLLQETNIFQERLHESMLTSFVKYRTEFTKSPRTVGYLGRGAAALYQYVREDLGVPFYREFQEDPQDGHIVGRTEKTVGSYLSRIYHTVRHGTLFDALMKSLEGLVDDVE</sequence>
<dbReference type="Gene3D" id="1.10.274.20">
    <property type="entry name" value="Phenylalanine ammonia-lyase 1, domain 3"/>
    <property type="match status" value="1"/>
</dbReference>
<dbReference type="OrthoDB" id="10051290at2759"/>
<evidence type="ECO:0000256" key="1">
    <source>
        <dbReference type="ARBA" id="ARBA00007238"/>
    </source>
</evidence>
<gene>
    <name evidence="3" type="ORF">PV08_08485</name>
</gene>
<dbReference type="RefSeq" id="XP_016233513.1">
    <property type="nucleotide sequence ID" value="XM_016382810.1"/>
</dbReference>
<dbReference type="CDD" id="cd00332">
    <property type="entry name" value="PAL-HAL"/>
    <property type="match status" value="1"/>
</dbReference>
<dbReference type="Pfam" id="PF00221">
    <property type="entry name" value="Lyase_aromatic"/>
    <property type="match status" value="1"/>
</dbReference>